<proteinExistence type="inferred from homology"/>
<dbReference type="PANTHER" id="PTHR15004:SF0">
    <property type="entry name" value="GLUTAMYL-TRNA(GLN) AMIDOTRANSFERASE SUBUNIT C, MITOCHONDRIAL"/>
    <property type="match status" value="1"/>
</dbReference>
<keyword evidence="2" id="KW-0808">Transferase</keyword>
<evidence type="ECO:0000256" key="1">
    <source>
        <dbReference type="HAMAP-Rule" id="MF_00122"/>
    </source>
</evidence>
<name>A0A5B9PAW5_9BACT</name>
<dbReference type="GO" id="GO:0050567">
    <property type="term" value="F:glutaminyl-tRNA synthase (glutamine-hydrolyzing) activity"/>
    <property type="evidence" value="ECO:0007669"/>
    <property type="project" value="UniProtKB-UniRule"/>
</dbReference>
<dbReference type="SUPFAM" id="SSF141000">
    <property type="entry name" value="Glu-tRNAGln amidotransferase C subunit"/>
    <property type="match status" value="1"/>
</dbReference>
<dbReference type="EMBL" id="CP042912">
    <property type="protein sequence ID" value="QEG23867.1"/>
    <property type="molecule type" value="Genomic_DNA"/>
</dbReference>
<accession>A0A5B9PAW5</accession>
<dbReference type="GO" id="GO:0016740">
    <property type="term" value="F:transferase activity"/>
    <property type="evidence" value="ECO:0007669"/>
    <property type="project" value="UniProtKB-KW"/>
</dbReference>
<dbReference type="Gene3D" id="1.10.20.60">
    <property type="entry name" value="Glu-tRNAGln amidotransferase C subunit, N-terminal domain"/>
    <property type="match status" value="1"/>
</dbReference>
<comment type="subunit">
    <text evidence="1">Heterotrimer of A, B and C subunits.</text>
</comment>
<dbReference type="GO" id="GO:0050566">
    <property type="term" value="F:asparaginyl-tRNA synthase (glutamine-hydrolyzing) activity"/>
    <property type="evidence" value="ECO:0007669"/>
    <property type="project" value="RHEA"/>
</dbReference>
<dbReference type="GO" id="GO:0070681">
    <property type="term" value="P:glutaminyl-tRNAGln biosynthesis via transamidation"/>
    <property type="evidence" value="ECO:0007669"/>
    <property type="project" value="TreeGrafter"/>
</dbReference>
<dbReference type="EC" id="6.3.5.-" evidence="1"/>
<comment type="catalytic activity">
    <reaction evidence="1">
        <text>L-aspartyl-tRNA(Asn) + L-glutamine + ATP + H2O = L-asparaginyl-tRNA(Asn) + L-glutamate + ADP + phosphate + 2 H(+)</text>
        <dbReference type="Rhea" id="RHEA:14513"/>
        <dbReference type="Rhea" id="RHEA-COMP:9674"/>
        <dbReference type="Rhea" id="RHEA-COMP:9677"/>
        <dbReference type="ChEBI" id="CHEBI:15377"/>
        <dbReference type="ChEBI" id="CHEBI:15378"/>
        <dbReference type="ChEBI" id="CHEBI:29985"/>
        <dbReference type="ChEBI" id="CHEBI:30616"/>
        <dbReference type="ChEBI" id="CHEBI:43474"/>
        <dbReference type="ChEBI" id="CHEBI:58359"/>
        <dbReference type="ChEBI" id="CHEBI:78515"/>
        <dbReference type="ChEBI" id="CHEBI:78516"/>
        <dbReference type="ChEBI" id="CHEBI:456216"/>
    </reaction>
</comment>
<protein>
    <recommendedName>
        <fullName evidence="1">Aspartyl/glutamyl-tRNA(Asn/Gln) amidotransferase subunit C</fullName>
        <shortName evidence="1">Asp/Glu-ADT subunit C</shortName>
        <ecNumber evidence="1">6.3.5.-</ecNumber>
    </recommendedName>
</protein>
<organism evidence="2 3">
    <name type="scientific">Mariniblastus fucicola</name>
    <dbReference type="NCBI Taxonomy" id="980251"/>
    <lineage>
        <taxon>Bacteria</taxon>
        <taxon>Pseudomonadati</taxon>
        <taxon>Planctomycetota</taxon>
        <taxon>Planctomycetia</taxon>
        <taxon>Pirellulales</taxon>
        <taxon>Pirellulaceae</taxon>
        <taxon>Mariniblastus</taxon>
    </lineage>
</organism>
<dbReference type="KEGG" id="mff:MFFC18_37710"/>
<dbReference type="GO" id="GO:0006412">
    <property type="term" value="P:translation"/>
    <property type="evidence" value="ECO:0007669"/>
    <property type="project" value="UniProtKB-UniRule"/>
</dbReference>
<dbReference type="RefSeq" id="WP_075083012.1">
    <property type="nucleotide sequence ID" value="NZ_CP042912.1"/>
</dbReference>
<evidence type="ECO:0000313" key="3">
    <source>
        <dbReference type="Proteomes" id="UP000322214"/>
    </source>
</evidence>
<keyword evidence="1" id="KW-0067">ATP-binding</keyword>
<dbReference type="STRING" id="980251.GCA_001642875_00214"/>
<evidence type="ECO:0000313" key="2">
    <source>
        <dbReference type="EMBL" id="QEG23867.1"/>
    </source>
</evidence>
<comment type="catalytic activity">
    <reaction evidence="1">
        <text>L-glutamyl-tRNA(Gln) + L-glutamine + ATP + H2O = L-glutaminyl-tRNA(Gln) + L-glutamate + ADP + phosphate + H(+)</text>
        <dbReference type="Rhea" id="RHEA:17521"/>
        <dbReference type="Rhea" id="RHEA-COMP:9681"/>
        <dbReference type="Rhea" id="RHEA-COMP:9684"/>
        <dbReference type="ChEBI" id="CHEBI:15377"/>
        <dbReference type="ChEBI" id="CHEBI:15378"/>
        <dbReference type="ChEBI" id="CHEBI:29985"/>
        <dbReference type="ChEBI" id="CHEBI:30616"/>
        <dbReference type="ChEBI" id="CHEBI:43474"/>
        <dbReference type="ChEBI" id="CHEBI:58359"/>
        <dbReference type="ChEBI" id="CHEBI:78520"/>
        <dbReference type="ChEBI" id="CHEBI:78521"/>
        <dbReference type="ChEBI" id="CHEBI:456216"/>
    </reaction>
</comment>
<comment type="similarity">
    <text evidence="1">Belongs to the GatC family.</text>
</comment>
<keyword evidence="1" id="KW-0547">Nucleotide-binding</keyword>
<gene>
    <name evidence="1 2" type="primary">gatC</name>
    <name evidence="2" type="ORF">MFFC18_37710</name>
</gene>
<dbReference type="GO" id="GO:0006450">
    <property type="term" value="P:regulation of translational fidelity"/>
    <property type="evidence" value="ECO:0007669"/>
    <property type="project" value="InterPro"/>
</dbReference>
<dbReference type="GO" id="GO:0005524">
    <property type="term" value="F:ATP binding"/>
    <property type="evidence" value="ECO:0007669"/>
    <property type="project" value="UniProtKB-KW"/>
</dbReference>
<sequence length="95" mass="10626">MPDSKTSAQKIASLARIELNDEESAKVQTEFDSILNYIHQLDQVEIPDGTEPFFGATESTNAVRRDIVVPSTDREIILQNAPDSDGEFYRVPPVF</sequence>
<dbReference type="AlphaFoldDB" id="A0A5B9PAW5"/>
<keyword evidence="3" id="KW-1185">Reference proteome</keyword>
<keyword evidence="1 2" id="KW-0436">Ligase</keyword>
<dbReference type="Proteomes" id="UP000322214">
    <property type="component" value="Chromosome"/>
</dbReference>
<dbReference type="HAMAP" id="MF_00122">
    <property type="entry name" value="GatC"/>
    <property type="match status" value="1"/>
</dbReference>
<dbReference type="NCBIfam" id="TIGR00135">
    <property type="entry name" value="gatC"/>
    <property type="match status" value="1"/>
</dbReference>
<dbReference type="PANTHER" id="PTHR15004">
    <property type="entry name" value="GLUTAMYL-TRNA(GLN) AMIDOTRANSFERASE SUBUNIT C, MITOCHONDRIAL"/>
    <property type="match status" value="1"/>
</dbReference>
<dbReference type="InterPro" id="IPR003837">
    <property type="entry name" value="GatC"/>
</dbReference>
<dbReference type="InterPro" id="IPR036113">
    <property type="entry name" value="Asp/Glu-ADT_sf_sub_c"/>
</dbReference>
<dbReference type="Pfam" id="PF02686">
    <property type="entry name" value="GatC"/>
    <property type="match status" value="1"/>
</dbReference>
<reference evidence="2 3" key="1">
    <citation type="submission" date="2019-08" db="EMBL/GenBank/DDBJ databases">
        <title>Deep-cultivation of Planctomycetes and their phenomic and genomic characterization uncovers novel biology.</title>
        <authorList>
            <person name="Wiegand S."/>
            <person name="Jogler M."/>
            <person name="Boedeker C."/>
            <person name="Pinto D."/>
            <person name="Vollmers J."/>
            <person name="Rivas-Marin E."/>
            <person name="Kohn T."/>
            <person name="Peeters S.H."/>
            <person name="Heuer A."/>
            <person name="Rast P."/>
            <person name="Oberbeckmann S."/>
            <person name="Bunk B."/>
            <person name="Jeske O."/>
            <person name="Meyerdierks A."/>
            <person name="Storesund J.E."/>
            <person name="Kallscheuer N."/>
            <person name="Luecker S."/>
            <person name="Lage O.M."/>
            <person name="Pohl T."/>
            <person name="Merkel B.J."/>
            <person name="Hornburger P."/>
            <person name="Mueller R.-W."/>
            <person name="Bruemmer F."/>
            <person name="Labrenz M."/>
            <person name="Spormann A.M."/>
            <person name="Op den Camp H."/>
            <person name="Overmann J."/>
            <person name="Amann R."/>
            <person name="Jetten M.S.M."/>
            <person name="Mascher T."/>
            <person name="Medema M.H."/>
            <person name="Devos D.P."/>
            <person name="Kaster A.-K."/>
            <person name="Ovreas L."/>
            <person name="Rohde M."/>
            <person name="Galperin M.Y."/>
            <person name="Jogler C."/>
        </authorList>
    </citation>
    <scope>NUCLEOTIDE SEQUENCE [LARGE SCALE GENOMIC DNA]</scope>
    <source>
        <strain evidence="2 3">FC18</strain>
    </source>
</reference>
<comment type="function">
    <text evidence="1">Allows the formation of correctly charged Asn-tRNA(Asn) or Gln-tRNA(Gln) through the transamidation of misacylated Asp-tRNA(Asn) or Glu-tRNA(Gln) in organisms which lack either or both of asparaginyl-tRNA or glutaminyl-tRNA synthetases. The reaction takes place in the presence of glutamine and ATP through an activated phospho-Asp-tRNA(Asn) or phospho-Glu-tRNA(Gln).</text>
</comment>
<keyword evidence="1" id="KW-0648">Protein biosynthesis</keyword>
<dbReference type="OrthoDB" id="9813938at2"/>